<organism evidence="2 3">
    <name type="scientific">Streptomyces griseiscabiei</name>
    <dbReference type="NCBI Taxonomy" id="2993540"/>
    <lineage>
        <taxon>Bacteria</taxon>
        <taxon>Bacillati</taxon>
        <taxon>Actinomycetota</taxon>
        <taxon>Actinomycetes</taxon>
        <taxon>Kitasatosporales</taxon>
        <taxon>Streptomycetaceae</taxon>
        <taxon>Streptomyces</taxon>
    </lineage>
</organism>
<proteinExistence type="predicted"/>
<dbReference type="EMBL" id="JARAVY010000005">
    <property type="protein sequence ID" value="MDX2909854.1"/>
    <property type="molecule type" value="Genomic_DNA"/>
</dbReference>
<protein>
    <recommendedName>
        <fullName evidence="4">Transposase</fullName>
    </recommendedName>
</protein>
<evidence type="ECO:0000313" key="3">
    <source>
        <dbReference type="Proteomes" id="UP001271723"/>
    </source>
</evidence>
<dbReference type="RefSeq" id="WP_256964830.1">
    <property type="nucleotide sequence ID" value="NZ_JAGJBZ010000001.1"/>
</dbReference>
<reference evidence="2 3" key="1">
    <citation type="journal article" date="2023" name="Microb. Genom.">
        <title>Mesoterricola silvestris gen. nov., sp. nov., Mesoterricola sediminis sp. nov., Geothrix oryzae sp. nov., Geothrix edaphica sp. nov., Geothrix rubra sp. nov., and Geothrix limicola sp. nov., six novel members of Acidobacteriota isolated from soils.</title>
        <authorList>
            <person name="Weisberg A.J."/>
            <person name="Pearce E."/>
            <person name="Kramer C.G."/>
            <person name="Chang J.H."/>
            <person name="Clarke C.R."/>
        </authorList>
    </citation>
    <scope>NUCLEOTIDE SEQUENCE [LARGE SCALE GENOMIC DNA]</scope>
    <source>
        <strain evidence="2 3">NRRL_B-2795</strain>
    </source>
</reference>
<keyword evidence="3" id="KW-1185">Reference proteome</keyword>
<evidence type="ECO:0000313" key="2">
    <source>
        <dbReference type="EMBL" id="MDX2909854.1"/>
    </source>
</evidence>
<gene>
    <name evidence="2" type="ORF">PV517_14225</name>
</gene>
<feature type="region of interest" description="Disordered" evidence="1">
    <location>
        <begin position="1"/>
        <end position="25"/>
    </location>
</feature>
<sequence length="57" mass="6008">MSALDPAGKRVRISNNRGHVNGWTGHDRVFGSCAAVEGVPRPVAAGKVRAPDSHEES</sequence>
<comment type="caution">
    <text evidence="2">The sequence shown here is derived from an EMBL/GenBank/DDBJ whole genome shotgun (WGS) entry which is preliminary data.</text>
</comment>
<evidence type="ECO:0008006" key="4">
    <source>
        <dbReference type="Google" id="ProtNLM"/>
    </source>
</evidence>
<evidence type="ECO:0000256" key="1">
    <source>
        <dbReference type="SAM" id="MobiDB-lite"/>
    </source>
</evidence>
<dbReference type="Proteomes" id="UP001271723">
    <property type="component" value="Unassembled WGS sequence"/>
</dbReference>
<name>A0ABU4L2I1_9ACTN</name>
<accession>A0ABU4L2I1</accession>